<name>A0ABU8VRU3_9BURK</name>
<protein>
    <submittedName>
        <fullName evidence="1">Uncharacterized protein</fullName>
    </submittedName>
</protein>
<comment type="caution">
    <text evidence="1">The sequence shown here is derived from an EMBL/GenBank/DDBJ whole genome shotgun (WGS) entry which is preliminary data.</text>
</comment>
<sequence>MKIFSINKEGTNSVHDVLFNIDSPIDCDVLCLVNVDGFSVKADGQCLRVRSTWNHVVDEEAVRKVNEALETAKAGMQRKDEEADRDRERMLNLVQANTGLRR</sequence>
<reference evidence="1 2" key="1">
    <citation type="submission" date="2024-03" db="EMBL/GenBank/DDBJ databases">
        <title>Novel species of the genus Variovorax.</title>
        <authorList>
            <person name="Liu Q."/>
            <person name="Xin Y.-H."/>
        </authorList>
    </citation>
    <scope>NUCLEOTIDE SEQUENCE [LARGE SCALE GENOMIC DNA]</scope>
    <source>
        <strain evidence="1 2">KACC 18899</strain>
    </source>
</reference>
<dbReference type="Proteomes" id="UP001365846">
    <property type="component" value="Unassembled WGS sequence"/>
</dbReference>
<dbReference type="RefSeq" id="WP_340361256.1">
    <property type="nucleotide sequence ID" value="NZ_JBBKZU010000029.1"/>
</dbReference>
<proteinExistence type="predicted"/>
<dbReference type="EMBL" id="JBBKZU010000029">
    <property type="protein sequence ID" value="MEJ8816061.1"/>
    <property type="molecule type" value="Genomic_DNA"/>
</dbReference>
<accession>A0ABU8VRU3</accession>
<evidence type="ECO:0000313" key="2">
    <source>
        <dbReference type="Proteomes" id="UP001365846"/>
    </source>
</evidence>
<evidence type="ECO:0000313" key="1">
    <source>
        <dbReference type="EMBL" id="MEJ8816061.1"/>
    </source>
</evidence>
<organism evidence="1 2">
    <name type="scientific">Variovorax ureilyticus</name>
    <dbReference type="NCBI Taxonomy" id="1836198"/>
    <lineage>
        <taxon>Bacteria</taxon>
        <taxon>Pseudomonadati</taxon>
        <taxon>Pseudomonadota</taxon>
        <taxon>Betaproteobacteria</taxon>
        <taxon>Burkholderiales</taxon>
        <taxon>Comamonadaceae</taxon>
        <taxon>Variovorax</taxon>
    </lineage>
</organism>
<keyword evidence="2" id="KW-1185">Reference proteome</keyword>
<gene>
    <name evidence="1" type="ORF">WKW77_33745</name>
</gene>